<evidence type="ECO:0000256" key="4">
    <source>
        <dbReference type="ARBA" id="ARBA00023002"/>
    </source>
</evidence>
<proteinExistence type="inferred from homology"/>
<dbReference type="Gene3D" id="3.50.50.60">
    <property type="entry name" value="FAD/NAD(P)-binding domain"/>
    <property type="match status" value="1"/>
</dbReference>
<dbReference type="GO" id="GO:0043799">
    <property type="term" value="F:glycine oxidase activity"/>
    <property type="evidence" value="ECO:0007669"/>
    <property type="project" value="UniProtKB-EC"/>
</dbReference>
<evidence type="ECO:0000259" key="5">
    <source>
        <dbReference type="Pfam" id="PF01266"/>
    </source>
</evidence>
<feature type="domain" description="FAD dependent oxidoreductase" evidence="5">
    <location>
        <begin position="4"/>
        <end position="347"/>
    </location>
</feature>
<dbReference type="GO" id="GO:0005737">
    <property type="term" value="C:cytoplasm"/>
    <property type="evidence" value="ECO:0007669"/>
    <property type="project" value="TreeGrafter"/>
</dbReference>
<dbReference type="InterPro" id="IPR006076">
    <property type="entry name" value="FAD-dep_OxRdtase"/>
</dbReference>
<organism evidence="6 7">
    <name type="scientific">Listeria grayi</name>
    <name type="common">Listeria murrayi</name>
    <dbReference type="NCBI Taxonomy" id="1641"/>
    <lineage>
        <taxon>Bacteria</taxon>
        <taxon>Bacillati</taxon>
        <taxon>Bacillota</taxon>
        <taxon>Bacilli</taxon>
        <taxon>Bacillales</taxon>
        <taxon>Listeriaceae</taxon>
        <taxon>Listeria</taxon>
    </lineage>
</organism>
<protein>
    <submittedName>
        <fullName evidence="6">Glycine oxidase</fullName>
        <ecNumber evidence="6">1.4.3.19</ecNumber>
    </submittedName>
</protein>
<name>A0A378MIN7_LISGR</name>
<dbReference type="Proteomes" id="UP000254879">
    <property type="component" value="Unassembled WGS sequence"/>
</dbReference>
<dbReference type="SUPFAM" id="SSF51905">
    <property type="entry name" value="FAD/NAD(P)-binding domain"/>
    <property type="match status" value="1"/>
</dbReference>
<dbReference type="RefSeq" id="WP_256595496.1">
    <property type="nucleotide sequence ID" value="NZ_UGPG01000001.1"/>
</dbReference>
<evidence type="ECO:0000256" key="3">
    <source>
        <dbReference type="ARBA" id="ARBA00022630"/>
    </source>
</evidence>
<dbReference type="Pfam" id="PF01266">
    <property type="entry name" value="DAO"/>
    <property type="match status" value="1"/>
</dbReference>
<comment type="similarity">
    <text evidence="2">Belongs to the DadA oxidoreductase family.</text>
</comment>
<sequence>MHEYIVVGAGIVGASTAYHLAKTGAKVTIIDKEEPGQATKAAAGIICPWLSKRRNKIWYELAKQSAAYYPVLTTEIERLTNRKSSYKQTGALLLRDSTTKLMALEELAHERRKEAPEIGAITTWDAEALQARYPFLSADYGAVFVSGGARIKGKQYTESLLQAAFAHGAVYHKGTASFEKALNLLVDGANVRADKIFLTAGAWLPALFEQTAYQIDVVPQKGQLLRLQVPKLLTEDWPVILPPSSKSIVPFGAGELLIGATHEKGKGFDRIPTEVAAEEILADLETFMPQLRDWERKEITVGTRPYTNDFTPFMGRLPGQAHIYVANGLGASGLTTGPYVGKLLADMALENELPLALSLYDPQKYIKIISLIKQLENQFFLKAKRMFSLRGNMIFPNSVSWN</sequence>
<keyword evidence="4 6" id="KW-0560">Oxidoreductase</keyword>
<dbReference type="InterPro" id="IPR036188">
    <property type="entry name" value="FAD/NAD-bd_sf"/>
</dbReference>
<dbReference type="EMBL" id="UGPG01000001">
    <property type="protein sequence ID" value="STY45664.1"/>
    <property type="molecule type" value="Genomic_DNA"/>
</dbReference>
<evidence type="ECO:0000313" key="7">
    <source>
        <dbReference type="Proteomes" id="UP000254879"/>
    </source>
</evidence>
<dbReference type="PANTHER" id="PTHR13847">
    <property type="entry name" value="SARCOSINE DEHYDROGENASE-RELATED"/>
    <property type="match status" value="1"/>
</dbReference>
<evidence type="ECO:0000256" key="2">
    <source>
        <dbReference type="ARBA" id="ARBA00009410"/>
    </source>
</evidence>
<dbReference type="EC" id="1.4.3.19" evidence="6"/>
<evidence type="ECO:0000313" key="6">
    <source>
        <dbReference type="EMBL" id="STY45664.1"/>
    </source>
</evidence>
<comment type="cofactor">
    <cofactor evidence="1">
        <name>FAD</name>
        <dbReference type="ChEBI" id="CHEBI:57692"/>
    </cofactor>
</comment>
<keyword evidence="3" id="KW-0285">Flavoprotein</keyword>
<dbReference type="SUPFAM" id="SSF54373">
    <property type="entry name" value="FAD-linked reductases, C-terminal domain"/>
    <property type="match status" value="1"/>
</dbReference>
<reference evidence="6 7" key="1">
    <citation type="submission" date="2018-06" db="EMBL/GenBank/DDBJ databases">
        <authorList>
            <consortium name="Pathogen Informatics"/>
            <person name="Doyle S."/>
        </authorList>
    </citation>
    <scope>NUCLEOTIDE SEQUENCE [LARGE SCALE GENOMIC DNA]</scope>
    <source>
        <strain evidence="7">NCTC 10815</strain>
    </source>
</reference>
<dbReference type="AlphaFoldDB" id="A0A378MIN7"/>
<gene>
    <name evidence="6" type="primary">thiO</name>
    <name evidence="6" type="ORF">NCTC10815_03048</name>
</gene>
<dbReference type="PANTHER" id="PTHR13847:SF286">
    <property type="entry name" value="D-AMINO ACID DEHYDROGENASE"/>
    <property type="match status" value="1"/>
</dbReference>
<evidence type="ECO:0000256" key="1">
    <source>
        <dbReference type="ARBA" id="ARBA00001974"/>
    </source>
</evidence>
<dbReference type="Gene3D" id="3.30.9.10">
    <property type="entry name" value="D-Amino Acid Oxidase, subunit A, domain 2"/>
    <property type="match status" value="1"/>
</dbReference>
<accession>A0A378MIN7</accession>